<accession>A0A6G1Q216</accession>
<reference evidence="1 2" key="1">
    <citation type="submission" date="2019-02" db="EMBL/GenBank/DDBJ databases">
        <title>Opniocepnalus argus genome.</title>
        <authorList>
            <person name="Zhou C."/>
            <person name="Xiao S."/>
        </authorList>
    </citation>
    <scope>NUCLEOTIDE SEQUENCE [LARGE SCALE GENOMIC DNA]</scope>
    <source>
        <strain evidence="1">OARG1902GOOAL</strain>
        <tissue evidence="1">Muscle</tissue>
    </source>
</reference>
<reference evidence="2" key="2">
    <citation type="submission" date="2019-02" db="EMBL/GenBank/DDBJ databases">
        <title>Opniocepnalus argus Var Kimnra genome.</title>
        <authorList>
            <person name="Zhou C."/>
            <person name="Xiao S."/>
        </authorList>
    </citation>
    <scope>NUCLEOTIDE SEQUENCE [LARGE SCALE GENOMIC DNA]</scope>
</reference>
<sequence>MIKQSSHISCLGQPFNKQDLTICPGFQQNCHNKGTTLRMGTLNIKKGHCVRGLEIR</sequence>
<organism evidence="1 2">
    <name type="scientific">Channa argus</name>
    <name type="common">Northern snakehead</name>
    <name type="synonym">Ophicephalus argus</name>
    <dbReference type="NCBI Taxonomy" id="215402"/>
    <lineage>
        <taxon>Eukaryota</taxon>
        <taxon>Metazoa</taxon>
        <taxon>Chordata</taxon>
        <taxon>Craniata</taxon>
        <taxon>Vertebrata</taxon>
        <taxon>Euteleostomi</taxon>
        <taxon>Actinopterygii</taxon>
        <taxon>Neopterygii</taxon>
        <taxon>Teleostei</taxon>
        <taxon>Neoteleostei</taxon>
        <taxon>Acanthomorphata</taxon>
        <taxon>Anabantaria</taxon>
        <taxon>Anabantiformes</taxon>
        <taxon>Channoidei</taxon>
        <taxon>Channidae</taxon>
        <taxon>Channa</taxon>
    </lineage>
</organism>
<evidence type="ECO:0000313" key="1">
    <source>
        <dbReference type="EMBL" id="KAF3696298.1"/>
    </source>
</evidence>
<dbReference type="Proteomes" id="UP000503349">
    <property type="component" value="Chromosome 11"/>
</dbReference>
<name>A0A6G1Q216_CHAAH</name>
<dbReference type="EMBL" id="CM015722">
    <property type="protein sequence ID" value="KAF3696298.1"/>
    <property type="molecule type" value="Genomic_DNA"/>
</dbReference>
<protein>
    <submittedName>
        <fullName evidence="1">Uncharacterized protein</fullName>
    </submittedName>
</protein>
<gene>
    <name evidence="1" type="ORF">EXN66_Car011975</name>
</gene>
<proteinExistence type="predicted"/>
<dbReference type="AlphaFoldDB" id="A0A6G1Q216"/>
<evidence type="ECO:0000313" key="2">
    <source>
        <dbReference type="Proteomes" id="UP000503349"/>
    </source>
</evidence>
<keyword evidence="2" id="KW-1185">Reference proteome</keyword>